<feature type="signal peptide" evidence="1">
    <location>
        <begin position="1"/>
        <end position="25"/>
    </location>
</feature>
<gene>
    <name evidence="2" type="ORF">DQQ10_25465</name>
</gene>
<dbReference type="RefSeq" id="WP_112749768.1">
    <property type="nucleotide sequence ID" value="NZ_QMFY01000022.1"/>
</dbReference>
<evidence type="ECO:0000313" key="3">
    <source>
        <dbReference type="Proteomes" id="UP000251889"/>
    </source>
</evidence>
<feature type="chain" id="PRO_5016759177" evidence="1">
    <location>
        <begin position="26"/>
        <end position="535"/>
    </location>
</feature>
<protein>
    <submittedName>
        <fullName evidence="2">Uncharacterized protein</fullName>
    </submittedName>
</protein>
<dbReference type="Gene3D" id="2.60.40.10">
    <property type="entry name" value="Immunoglobulins"/>
    <property type="match status" value="1"/>
</dbReference>
<dbReference type="EMBL" id="QMFY01000022">
    <property type="protein sequence ID" value="RAV98085.1"/>
    <property type="molecule type" value="Genomic_DNA"/>
</dbReference>
<dbReference type="AlphaFoldDB" id="A0A364XVX4"/>
<comment type="caution">
    <text evidence="2">The sequence shown here is derived from an EMBL/GenBank/DDBJ whole genome shotgun (WGS) entry which is preliminary data.</text>
</comment>
<keyword evidence="1" id="KW-0732">Signal</keyword>
<name>A0A364XVX4_9BACT</name>
<evidence type="ECO:0000256" key="1">
    <source>
        <dbReference type="SAM" id="SignalP"/>
    </source>
</evidence>
<evidence type="ECO:0000313" key="2">
    <source>
        <dbReference type="EMBL" id="RAV98085.1"/>
    </source>
</evidence>
<keyword evidence="3" id="KW-1185">Reference proteome</keyword>
<dbReference type="Proteomes" id="UP000251889">
    <property type="component" value="Unassembled WGS sequence"/>
</dbReference>
<dbReference type="InterPro" id="IPR013783">
    <property type="entry name" value="Ig-like_fold"/>
</dbReference>
<organism evidence="2 3">
    <name type="scientific">Pseudochryseolinea flava</name>
    <dbReference type="NCBI Taxonomy" id="2059302"/>
    <lineage>
        <taxon>Bacteria</taxon>
        <taxon>Pseudomonadati</taxon>
        <taxon>Bacteroidota</taxon>
        <taxon>Cytophagia</taxon>
        <taxon>Cytophagales</taxon>
        <taxon>Fulvivirgaceae</taxon>
        <taxon>Pseudochryseolinea</taxon>
    </lineage>
</organism>
<reference evidence="2 3" key="1">
    <citation type="submission" date="2018-06" db="EMBL/GenBank/DDBJ databases">
        <title>Chryseolinea flavus sp. nov., a member of the phylum Bacteroidetes isolated from soil.</title>
        <authorList>
            <person name="Li Y."/>
            <person name="Wang J."/>
        </authorList>
    </citation>
    <scope>NUCLEOTIDE SEQUENCE [LARGE SCALE GENOMIC DNA]</scope>
    <source>
        <strain evidence="2 3">SDU1-6</strain>
    </source>
</reference>
<proteinExistence type="predicted"/>
<sequence length="535" mass="60048">MYFLNCSRKLAVLFIILAVVLQGCGDDTPEQSKTPAIVLAETTKHIFSGSSAKLSFTVSAGESIETVSVYVDDQMIDNHAFNGDKFYEVIWNTKTVEDGVHKVTVKLTDKSGNVSEETFEVTVRNVLLKVIVKPHAMSTGSRAIMFISDNNGNPMVTRELVNGTEVIFENEVGYQEETFLLSVFYRGEFEMTIQLLDTFTDFRPATISYGDDLQAEETEGQAVPLTISNLPFLSNEFVINGAFIKRFQKSANGDSELKTELVFTQSKSDLFVLNTDWVNGNAYLFKETLNVSEGQFKLNYDDFLAIEKVKLTTPGGTNYFNSTNGYRRIGGKPYSYFLGFYKTQENDTLLLPQMSEGVFDYFESNTSFTIEGVRYESSIIREELPTSILLLDASITSHDFSDGNLTVNTQGSCDLLMFRGDRITTIDGKPFQYGTLLLTGHEGTVAARHPKLPEYITSQFDHVDPVAIGVQSVTMTDYEDFSSYDAFLNNLVTGESLPHYSRLQKVYDFEASNGRLPYKIDKSETYSGLFHHLRH</sequence>
<accession>A0A364XVX4</accession>